<accession>A0A1G4MDE3</accession>
<dbReference type="STRING" id="4955.A0A1G4MDE3"/>
<keyword evidence="2 7" id="KW-0808">Transferase</keyword>
<evidence type="ECO:0000256" key="2">
    <source>
        <dbReference type="ARBA" id="ARBA00022679"/>
    </source>
</evidence>
<dbReference type="HAMAP" id="MF_01445">
    <property type="entry name" value="TsaD"/>
    <property type="match status" value="1"/>
</dbReference>
<dbReference type="PANTHER" id="PTHR11735:SF6">
    <property type="entry name" value="TRNA N6-ADENOSINE THREONYLCARBAMOYLTRANSFERASE, MITOCHONDRIAL"/>
    <property type="match status" value="1"/>
</dbReference>
<dbReference type="EC" id="2.3.1.234" evidence="1"/>
<dbReference type="OrthoDB" id="10259622at2759"/>
<dbReference type="EMBL" id="LT598488">
    <property type="protein sequence ID" value="SCW01893.1"/>
    <property type="molecule type" value="Genomic_DNA"/>
</dbReference>
<dbReference type="OMA" id="NAAMIGC"/>
<gene>
    <name evidence="7" type="primary">QRI7</name>
    <name evidence="9" type="ORF">LAFE_0E09582G</name>
</gene>
<dbReference type="FunFam" id="3.30.420.40:FF:000297">
    <property type="entry name" value="tRNA N6-adenosine threonylcarbamoyltransferase, mitochondrial"/>
    <property type="match status" value="1"/>
</dbReference>
<comment type="cofactor">
    <cofactor evidence="7">
        <name>a divalent metal cation</name>
        <dbReference type="ChEBI" id="CHEBI:60240"/>
    </cofactor>
    <text evidence="7">Binds 1 divalent metal cation per subunit.</text>
</comment>
<reference evidence="10" key="1">
    <citation type="submission" date="2016-03" db="EMBL/GenBank/DDBJ databases">
        <authorList>
            <person name="Devillers H."/>
        </authorList>
    </citation>
    <scope>NUCLEOTIDE SEQUENCE [LARGE SCALE GENOMIC DNA]</scope>
</reference>
<dbReference type="InterPro" id="IPR017861">
    <property type="entry name" value="KAE1/TsaD"/>
</dbReference>
<evidence type="ECO:0000256" key="4">
    <source>
        <dbReference type="ARBA" id="ARBA00022723"/>
    </source>
</evidence>
<sequence>MLELLKFFPPSKQSCYGTTYGRHITRLSTKRFYKVLAIETSCDDTCVAIIDRYSLKEPPKLLANFKDTLDSKDQGGIIPTKAHLHHQSRVGPLVDKALNEANSRTGIDLVCVTRGPGMPGSLSGGLDFAKGLAVAWNKPLIGVHHMLGHLLLSRMNSNGEEPEFPFINLLVSGGHTLVVLSKSVSSHEILCETIDIAIGDSLDKCAREIGMKGNMLAKSMETFINADLVHSKSDSVEMKLPNPLRNQNGRMNVQAFSFAPFITAVRKSMTKQLEDYSVMELRSIAYQIQEALFNHLISKIKLTLHFNHDKLRDAKHFVCSGGVGANRRLREKLEDELSDAFTSFHYPEPSLCTDNAVMIGWAGIEIYEKLRLTTELDINPIRKWPLPDLLEVDGWKKREITDS</sequence>
<dbReference type="AlphaFoldDB" id="A0A1G4MDE3"/>
<comment type="subunit">
    <text evidence="7">Homodimer.</text>
</comment>
<dbReference type="Proteomes" id="UP000190831">
    <property type="component" value="Chromosome E"/>
</dbReference>
<dbReference type="PANTHER" id="PTHR11735">
    <property type="entry name" value="TRNA N6-ADENOSINE THREONYLCARBAMOYLTRANSFERASE"/>
    <property type="match status" value="1"/>
</dbReference>
<evidence type="ECO:0000313" key="10">
    <source>
        <dbReference type="Proteomes" id="UP000190831"/>
    </source>
</evidence>
<keyword evidence="4 7" id="KW-0479">Metal-binding</keyword>
<dbReference type="GO" id="GO:0072670">
    <property type="term" value="P:mitochondrial tRNA threonylcarbamoyladenosine modification"/>
    <property type="evidence" value="ECO:0007669"/>
    <property type="project" value="TreeGrafter"/>
</dbReference>
<name>A0A1G4MDE3_LACFM</name>
<evidence type="ECO:0000313" key="9">
    <source>
        <dbReference type="EMBL" id="SCW01893.1"/>
    </source>
</evidence>
<organism evidence="9 10">
    <name type="scientific">Lachancea fermentati</name>
    <name type="common">Zygosaccharomyces fermentati</name>
    <dbReference type="NCBI Taxonomy" id="4955"/>
    <lineage>
        <taxon>Eukaryota</taxon>
        <taxon>Fungi</taxon>
        <taxon>Dikarya</taxon>
        <taxon>Ascomycota</taxon>
        <taxon>Saccharomycotina</taxon>
        <taxon>Saccharomycetes</taxon>
        <taxon>Saccharomycetales</taxon>
        <taxon>Saccharomycetaceae</taxon>
        <taxon>Lachancea</taxon>
    </lineage>
</organism>
<evidence type="ECO:0000256" key="3">
    <source>
        <dbReference type="ARBA" id="ARBA00022694"/>
    </source>
</evidence>
<comment type="similarity">
    <text evidence="7">Belongs to the KAE1 / TsaD family.</text>
</comment>
<dbReference type="NCBIfam" id="TIGR00329">
    <property type="entry name" value="gcp_kae1"/>
    <property type="match status" value="1"/>
</dbReference>
<evidence type="ECO:0000256" key="1">
    <source>
        <dbReference type="ARBA" id="ARBA00012156"/>
    </source>
</evidence>
<dbReference type="InterPro" id="IPR000905">
    <property type="entry name" value="Gcp-like_dom"/>
</dbReference>
<dbReference type="InterPro" id="IPR022450">
    <property type="entry name" value="TsaD"/>
</dbReference>
<dbReference type="PROSITE" id="PS01016">
    <property type="entry name" value="GLYCOPROTEASE"/>
    <property type="match status" value="1"/>
</dbReference>
<feature type="domain" description="Gcp-like" evidence="8">
    <location>
        <begin position="62"/>
        <end position="361"/>
    </location>
</feature>
<evidence type="ECO:0000256" key="6">
    <source>
        <dbReference type="ARBA" id="ARBA00048117"/>
    </source>
</evidence>
<evidence type="ECO:0000256" key="7">
    <source>
        <dbReference type="HAMAP-Rule" id="MF_03179"/>
    </source>
</evidence>
<comment type="catalytic activity">
    <reaction evidence="6 7">
        <text>L-threonylcarbamoyladenylate + adenosine(37) in tRNA = N(6)-L-threonylcarbamoyladenosine(37) in tRNA + AMP + H(+)</text>
        <dbReference type="Rhea" id="RHEA:37059"/>
        <dbReference type="Rhea" id="RHEA-COMP:10162"/>
        <dbReference type="Rhea" id="RHEA-COMP:10163"/>
        <dbReference type="ChEBI" id="CHEBI:15378"/>
        <dbReference type="ChEBI" id="CHEBI:73682"/>
        <dbReference type="ChEBI" id="CHEBI:74411"/>
        <dbReference type="ChEBI" id="CHEBI:74418"/>
        <dbReference type="ChEBI" id="CHEBI:456215"/>
        <dbReference type="EC" id="2.3.1.234"/>
    </reaction>
</comment>
<comment type="function">
    <text evidence="7">Required for the formation of a threonylcarbamoyl group on adenosine at position 37 (t(6)A37) in mitochondrial tRNAs that read codons beginning with adenine. Probably involved in the transfer of the threonylcarbamoyl moiety of threonylcarbamoyl-AMP (TC-AMP) to the N6 group of A37. Involved in mitochondrial genome maintenance.</text>
</comment>
<protein>
    <recommendedName>
        <fullName evidence="1">N(6)-L-threonylcarbamoyladenine synthase</fullName>
        <ecNumber evidence="1">2.3.1.234</ecNumber>
    </recommendedName>
</protein>
<keyword evidence="5 7" id="KW-0012">Acyltransferase</keyword>
<proteinExistence type="inferred from homology"/>
<dbReference type="SUPFAM" id="SSF53067">
    <property type="entry name" value="Actin-like ATPase domain"/>
    <property type="match status" value="2"/>
</dbReference>
<dbReference type="GO" id="GO:0061711">
    <property type="term" value="F:tRNA N(6)-L-threonylcarbamoyladenine synthase activity"/>
    <property type="evidence" value="ECO:0007669"/>
    <property type="project" value="UniProtKB-EC"/>
</dbReference>
<dbReference type="InterPro" id="IPR017860">
    <property type="entry name" value="Peptidase_M22_CS"/>
</dbReference>
<dbReference type="GO" id="GO:0005739">
    <property type="term" value="C:mitochondrion"/>
    <property type="evidence" value="ECO:0007669"/>
    <property type="project" value="UniProtKB-SubCell"/>
</dbReference>
<evidence type="ECO:0000259" key="8">
    <source>
        <dbReference type="Pfam" id="PF00814"/>
    </source>
</evidence>
<dbReference type="Gene3D" id="3.30.420.40">
    <property type="match status" value="2"/>
</dbReference>
<dbReference type="InterPro" id="IPR043129">
    <property type="entry name" value="ATPase_NBD"/>
</dbReference>
<keyword evidence="7" id="KW-0496">Mitochondrion</keyword>
<comment type="subcellular location">
    <subcellularLocation>
        <location evidence="7">Mitochondrion</location>
    </subcellularLocation>
</comment>
<dbReference type="Pfam" id="PF00814">
    <property type="entry name" value="TsaD"/>
    <property type="match status" value="1"/>
</dbReference>
<keyword evidence="10" id="KW-1185">Reference proteome</keyword>
<keyword evidence="3 7" id="KW-0819">tRNA processing</keyword>
<dbReference type="PRINTS" id="PR00789">
    <property type="entry name" value="OSIALOPTASE"/>
</dbReference>
<evidence type="ECO:0000256" key="5">
    <source>
        <dbReference type="ARBA" id="ARBA00023315"/>
    </source>
</evidence>
<dbReference type="GO" id="GO:0046872">
    <property type="term" value="F:metal ion binding"/>
    <property type="evidence" value="ECO:0007669"/>
    <property type="project" value="UniProtKB-KW"/>
</dbReference>